<proteinExistence type="predicted"/>
<comment type="caution">
    <text evidence="4">The sequence shown here is derived from an EMBL/GenBank/DDBJ whole genome shotgun (WGS) entry which is preliminary data.</text>
</comment>
<dbReference type="PANTHER" id="PTHR44591">
    <property type="entry name" value="STRESS RESPONSE REGULATOR PROTEIN 1"/>
    <property type="match status" value="1"/>
</dbReference>
<gene>
    <name evidence="4" type="ORF">QH73_0005170</name>
</gene>
<evidence type="ECO:0000313" key="5">
    <source>
        <dbReference type="Proteomes" id="UP000031532"/>
    </source>
</evidence>
<dbReference type="EMBL" id="JTJC03000001">
    <property type="protein sequence ID" value="NHC34057.1"/>
    <property type="molecule type" value="Genomic_DNA"/>
</dbReference>
<feature type="modified residue" description="4-aspartylphosphate" evidence="2">
    <location>
        <position position="68"/>
    </location>
</feature>
<dbReference type="OrthoDB" id="514180at2"/>
<dbReference type="PANTHER" id="PTHR44591:SF3">
    <property type="entry name" value="RESPONSE REGULATORY DOMAIN-CONTAINING PROTEIN"/>
    <property type="match status" value="1"/>
</dbReference>
<dbReference type="SUPFAM" id="SSF52172">
    <property type="entry name" value="CheY-like"/>
    <property type="match status" value="1"/>
</dbReference>
<reference evidence="4 5" key="1">
    <citation type="journal article" date="2015" name="Genome Announc.">
        <title>Draft Genome Sequence of the Terrestrial Cyanobacterium Scytonema millei VB511283, Isolated from Eastern India.</title>
        <authorList>
            <person name="Sen D."/>
            <person name="Chandrababunaidu M.M."/>
            <person name="Singh D."/>
            <person name="Sanghi N."/>
            <person name="Ghorai A."/>
            <person name="Mishra G.P."/>
            <person name="Madduluri M."/>
            <person name="Adhikary S.P."/>
            <person name="Tripathy S."/>
        </authorList>
    </citation>
    <scope>NUCLEOTIDE SEQUENCE [LARGE SCALE GENOMIC DNA]</scope>
    <source>
        <strain evidence="4 5">VB511283</strain>
    </source>
</reference>
<dbReference type="SMART" id="SM00448">
    <property type="entry name" value="REC"/>
    <property type="match status" value="1"/>
</dbReference>
<dbReference type="GO" id="GO:0000160">
    <property type="term" value="P:phosphorelay signal transduction system"/>
    <property type="evidence" value="ECO:0007669"/>
    <property type="project" value="InterPro"/>
</dbReference>
<dbReference type="InterPro" id="IPR001789">
    <property type="entry name" value="Sig_transdc_resp-reg_receiver"/>
</dbReference>
<keyword evidence="1 2" id="KW-0597">Phosphoprotein</keyword>
<evidence type="ECO:0000259" key="3">
    <source>
        <dbReference type="PROSITE" id="PS50110"/>
    </source>
</evidence>
<dbReference type="Gene3D" id="3.40.50.2300">
    <property type="match status" value="1"/>
</dbReference>
<organism evidence="4 5">
    <name type="scientific">Scytonema millei VB511283</name>
    <dbReference type="NCBI Taxonomy" id="1245923"/>
    <lineage>
        <taxon>Bacteria</taxon>
        <taxon>Bacillati</taxon>
        <taxon>Cyanobacteriota</taxon>
        <taxon>Cyanophyceae</taxon>
        <taxon>Nostocales</taxon>
        <taxon>Scytonemataceae</taxon>
        <taxon>Scytonema</taxon>
    </lineage>
</organism>
<evidence type="ECO:0000256" key="1">
    <source>
        <dbReference type="ARBA" id="ARBA00022553"/>
    </source>
</evidence>
<dbReference type="InterPro" id="IPR050595">
    <property type="entry name" value="Bact_response_regulator"/>
</dbReference>
<evidence type="ECO:0000256" key="2">
    <source>
        <dbReference type="PROSITE-ProRule" id="PRU00169"/>
    </source>
</evidence>
<name>A0A9X5E2W1_9CYAN</name>
<dbReference type="Pfam" id="PF00072">
    <property type="entry name" value="Response_reg"/>
    <property type="match status" value="1"/>
</dbReference>
<keyword evidence="5" id="KW-1185">Reference proteome</keyword>
<sequence>MVLELLAQNNYLSKMHQPLILAVDDDEDNLELLTEVLYPLNCHIITAKDGRSTISIAQQQRPDLILLDILLPDICGTEIAQMLKQNPQTQNITVIAVTALARAEDRESLLAAGCSAYISKPYMLDDLEAVICRYLGLNPTLAVV</sequence>
<protein>
    <submittedName>
        <fullName evidence="4">Response regulator</fullName>
    </submittedName>
</protein>
<dbReference type="Proteomes" id="UP000031532">
    <property type="component" value="Unassembled WGS sequence"/>
</dbReference>
<dbReference type="PROSITE" id="PS50110">
    <property type="entry name" value="RESPONSE_REGULATORY"/>
    <property type="match status" value="1"/>
</dbReference>
<dbReference type="AlphaFoldDB" id="A0A9X5E2W1"/>
<dbReference type="InterPro" id="IPR011006">
    <property type="entry name" value="CheY-like_superfamily"/>
</dbReference>
<evidence type="ECO:0000313" key="4">
    <source>
        <dbReference type="EMBL" id="NHC34057.1"/>
    </source>
</evidence>
<accession>A0A9X5E2W1</accession>
<feature type="domain" description="Response regulatory" evidence="3">
    <location>
        <begin position="19"/>
        <end position="135"/>
    </location>
</feature>